<evidence type="ECO:0008006" key="3">
    <source>
        <dbReference type="Google" id="ProtNLM"/>
    </source>
</evidence>
<dbReference type="EMBL" id="LR593887">
    <property type="protein sequence ID" value="VTS08676.1"/>
    <property type="molecule type" value="Genomic_DNA"/>
</dbReference>
<dbReference type="KEGG" id="tim:GMBLW1_35330"/>
<evidence type="ECO:0000313" key="2">
    <source>
        <dbReference type="Proteomes" id="UP000464378"/>
    </source>
</evidence>
<dbReference type="Gene3D" id="3.40.50.1110">
    <property type="entry name" value="SGNH hydrolase"/>
    <property type="match status" value="1"/>
</dbReference>
<keyword evidence="2" id="KW-1185">Reference proteome</keyword>
<organism evidence="1">
    <name type="scientific">Tuwongella immobilis</name>
    <dbReference type="NCBI Taxonomy" id="692036"/>
    <lineage>
        <taxon>Bacteria</taxon>
        <taxon>Pseudomonadati</taxon>
        <taxon>Planctomycetota</taxon>
        <taxon>Planctomycetia</taxon>
        <taxon>Gemmatales</taxon>
        <taxon>Gemmataceae</taxon>
        <taxon>Tuwongella</taxon>
    </lineage>
</organism>
<reference evidence="1" key="1">
    <citation type="submission" date="2019-04" db="EMBL/GenBank/DDBJ databases">
        <authorList>
            <consortium name="Science for Life Laboratories"/>
        </authorList>
    </citation>
    <scope>NUCLEOTIDE SEQUENCE</scope>
    <source>
        <strain evidence="1">MBLW1</strain>
    </source>
</reference>
<evidence type="ECO:0000313" key="1">
    <source>
        <dbReference type="EMBL" id="VIP05660.1"/>
    </source>
</evidence>
<proteinExistence type="predicted"/>
<dbReference type="Proteomes" id="UP000464378">
    <property type="component" value="Chromosome"/>
</dbReference>
<protein>
    <recommendedName>
        <fullName evidence="3">SGNH/GDSL hydrolase family protein</fullName>
    </recommendedName>
</protein>
<accession>A0A6C2YVL4</accession>
<gene>
    <name evidence="1" type="ORF">GMBLW1_35330</name>
</gene>
<dbReference type="InterPro" id="IPR036514">
    <property type="entry name" value="SGNH_hydro_sf"/>
</dbReference>
<dbReference type="RefSeq" id="WP_162660812.1">
    <property type="nucleotide sequence ID" value="NZ_LR593887.1"/>
</dbReference>
<dbReference type="EMBL" id="LR586016">
    <property type="protein sequence ID" value="VIP05660.1"/>
    <property type="molecule type" value="Genomic_DNA"/>
</dbReference>
<sequence>MTRTRTAGRCLLWGMLSFAAVQLGLVAMIRGDWLIVEDPPFARKLGIFRASGYAKDRDPQTRRILGIGTSRLLIGWNAAQTESRLRSELGQPVRTFNFGIPAAGPVMQNLITRRLLRQDVRADVVILEVMMPFYLAPVQVMDRFGRNGAFESAWLLPHRLSAEETRELEQRGIISHRASQLGQGMPTYDYRTPLLGYLAPAMQTACDPTDMTPYTDAHGWVRSVFRDLTPQQYQHGVRNAQKMYGEVCRSRELDDRMLVFLDETLARLQAAGMKPMLVAMPEGRDFRSWYQPDALTEFAQKMQQLSQTHSVSFVDAREWLPDAMFSDSHHLTEAGADAFSQRLTPMIRTLLAEMHR</sequence>
<name>A0A6C2YVL4_9BACT</name>
<dbReference type="GO" id="GO:0016788">
    <property type="term" value="F:hydrolase activity, acting on ester bonds"/>
    <property type="evidence" value="ECO:0007669"/>
    <property type="project" value="UniProtKB-ARBA"/>
</dbReference>
<dbReference type="SUPFAM" id="SSF52266">
    <property type="entry name" value="SGNH hydrolase"/>
    <property type="match status" value="1"/>
</dbReference>
<dbReference type="InParanoid" id="A0A6C2YVL4"/>
<dbReference type="AlphaFoldDB" id="A0A6C2YVL4"/>